<keyword evidence="1" id="KW-0472">Membrane</keyword>
<evidence type="ECO:0000256" key="1">
    <source>
        <dbReference type="SAM" id="Phobius"/>
    </source>
</evidence>
<comment type="caution">
    <text evidence="2">The sequence shown here is derived from an EMBL/GenBank/DDBJ whole genome shotgun (WGS) entry which is preliminary data.</text>
</comment>
<gene>
    <name evidence="2" type="ORF">PCOR1329_LOCUS2392</name>
</gene>
<protein>
    <submittedName>
        <fullName evidence="2">Uncharacterized protein</fullName>
    </submittedName>
</protein>
<reference evidence="2" key="1">
    <citation type="submission" date="2023-10" db="EMBL/GenBank/DDBJ databases">
        <authorList>
            <person name="Chen Y."/>
            <person name="Shah S."/>
            <person name="Dougan E. K."/>
            <person name="Thang M."/>
            <person name="Chan C."/>
        </authorList>
    </citation>
    <scope>NUCLEOTIDE SEQUENCE [LARGE SCALE GENOMIC DNA]</scope>
</reference>
<accession>A0ABN9PF35</accession>
<organism evidence="2 3">
    <name type="scientific">Prorocentrum cordatum</name>
    <dbReference type="NCBI Taxonomy" id="2364126"/>
    <lineage>
        <taxon>Eukaryota</taxon>
        <taxon>Sar</taxon>
        <taxon>Alveolata</taxon>
        <taxon>Dinophyceae</taxon>
        <taxon>Prorocentrales</taxon>
        <taxon>Prorocentraceae</taxon>
        <taxon>Prorocentrum</taxon>
    </lineage>
</organism>
<sequence length="102" mass="11273">MVLAMVFRLHLGYMFSYLFLLGIYVAILAISGLIVIAHLSPDVSLPDEGYSEELQTYPLELQCCSNVDRKKHKRASSALATRQMPPNYGGCWQPGVPVATEA</sequence>
<keyword evidence="1" id="KW-0812">Transmembrane</keyword>
<evidence type="ECO:0000313" key="2">
    <source>
        <dbReference type="EMBL" id="CAK0791517.1"/>
    </source>
</evidence>
<keyword evidence="1" id="KW-1133">Transmembrane helix</keyword>
<proteinExistence type="predicted"/>
<feature type="transmembrane region" description="Helical" evidence="1">
    <location>
        <begin position="12"/>
        <end position="36"/>
    </location>
</feature>
<keyword evidence="3" id="KW-1185">Reference proteome</keyword>
<name>A0ABN9PF35_9DINO</name>
<evidence type="ECO:0000313" key="3">
    <source>
        <dbReference type="Proteomes" id="UP001189429"/>
    </source>
</evidence>
<dbReference type="EMBL" id="CAUYUJ010000603">
    <property type="protein sequence ID" value="CAK0791517.1"/>
    <property type="molecule type" value="Genomic_DNA"/>
</dbReference>
<dbReference type="Proteomes" id="UP001189429">
    <property type="component" value="Unassembled WGS sequence"/>
</dbReference>